<evidence type="ECO:0000313" key="4">
    <source>
        <dbReference type="EMBL" id="MBA6153209.1"/>
    </source>
</evidence>
<sequence>MKLDEKIAIVTGASSGLGAAISEALVQNGTQVYGLARNTQALSSLQQKLGAQFIPVSLDISDFETVKSWVNQTFSENKTPDILINNAGAGSFGKIDEMPSEEWHAMINTNLNGMYYITSQIAGLMKKKKEVSHIINIGSILGSMGRAESAAYCATKYGVQGFSDALFKELRFYNIKVTCFNPGSIATHFFESSGIAAHSNMLHPQDLANTLVHILQTPDNMLISDMTIRPLNPKTPEN</sequence>
<dbReference type="PRINTS" id="PR00080">
    <property type="entry name" value="SDRFAMILY"/>
</dbReference>
<accession>A0A7W2R3W2</accession>
<reference evidence="4 5" key="1">
    <citation type="submission" date="2020-07" db="EMBL/GenBank/DDBJ databases">
        <title>Bacterium isolated from marine sediment.</title>
        <authorList>
            <person name="Shang D."/>
        </authorList>
    </citation>
    <scope>NUCLEOTIDE SEQUENCE [LARGE SCALE GENOMIC DNA]</scope>
    <source>
        <strain evidence="4 5">F6074</strain>
    </source>
</reference>
<comment type="similarity">
    <text evidence="1 3">Belongs to the short-chain dehydrogenases/reductases (SDR) family.</text>
</comment>
<gene>
    <name evidence="4" type="ORF">H3Z82_10775</name>
</gene>
<dbReference type="PANTHER" id="PTHR42901:SF1">
    <property type="entry name" value="ALCOHOL DEHYDROGENASE"/>
    <property type="match status" value="1"/>
</dbReference>
<dbReference type="RefSeq" id="WP_182205506.1">
    <property type="nucleotide sequence ID" value="NZ_JACGLT010000007.1"/>
</dbReference>
<keyword evidence="2" id="KW-0560">Oxidoreductase</keyword>
<evidence type="ECO:0000256" key="1">
    <source>
        <dbReference type="ARBA" id="ARBA00006484"/>
    </source>
</evidence>
<dbReference type="PANTHER" id="PTHR42901">
    <property type="entry name" value="ALCOHOL DEHYDROGENASE"/>
    <property type="match status" value="1"/>
</dbReference>
<protein>
    <submittedName>
        <fullName evidence="4">SDR family oxidoreductase</fullName>
    </submittedName>
</protein>
<dbReference type="FunFam" id="3.40.50.720:FF:000047">
    <property type="entry name" value="NADP-dependent L-serine/L-allo-threonine dehydrogenase"/>
    <property type="match status" value="1"/>
</dbReference>
<dbReference type="InterPro" id="IPR036291">
    <property type="entry name" value="NAD(P)-bd_dom_sf"/>
</dbReference>
<keyword evidence="5" id="KW-1185">Reference proteome</keyword>
<evidence type="ECO:0000313" key="5">
    <source>
        <dbReference type="Proteomes" id="UP000541857"/>
    </source>
</evidence>
<dbReference type="Pfam" id="PF00106">
    <property type="entry name" value="adh_short"/>
    <property type="match status" value="1"/>
</dbReference>
<dbReference type="Proteomes" id="UP000541857">
    <property type="component" value="Unassembled WGS sequence"/>
</dbReference>
<evidence type="ECO:0000256" key="3">
    <source>
        <dbReference type="RuleBase" id="RU000363"/>
    </source>
</evidence>
<dbReference type="CDD" id="cd05233">
    <property type="entry name" value="SDR_c"/>
    <property type="match status" value="1"/>
</dbReference>
<dbReference type="AlphaFoldDB" id="A0A7W2R3W2"/>
<dbReference type="SUPFAM" id="SSF51735">
    <property type="entry name" value="NAD(P)-binding Rossmann-fold domains"/>
    <property type="match status" value="1"/>
</dbReference>
<dbReference type="EMBL" id="JACGLT010000007">
    <property type="protein sequence ID" value="MBA6153209.1"/>
    <property type="molecule type" value="Genomic_DNA"/>
</dbReference>
<dbReference type="PRINTS" id="PR00081">
    <property type="entry name" value="GDHRDH"/>
</dbReference>
<organism evidence="4 5">
    <name type="scientific">Gelidibacter maritimus</name>
    <dbReference type="NCBI Taxonomy" id="2761487"/>
    <lineage>
        <taxon>Bacteria</taxon>
        <taxon>Pseudomonadati</taxon>
        <taxon>Bacteroidota</taxon>
        <taxon>Flavobacteriia</taxon>
        <taxon>Flavobacteriales</taxon>
        <taxon>Flavobacteriaceae</taxon>
        <taxon>Gelidibacter</taxon>
    </lineage>
</organism>
<name>A0A7W2R3W2_9FLAO</name>
<evidence type="ECO:0000256" key="2">
    <source>
        <dbReference type="ARBA" id="ARBA00023002"/>
    </source>
</evidence>
<proteinExistence type="inferred from homology"/>
<dbReference type="InterPro" id="IPR002347">
    <property type="entry name" value="SDR_fam"/>
</dbReference>
<comment type="caution">
    <text evidence="4">The sequence shown here is derived from an EMBL/GenBank/DDBJ whole genome shotgun (WGS) entry which is preliminary data.</text>
</comment>
<dbReference type="Gene3D" id="3.40.50.720">
    <property type="entry name" value="NAD(P)-binding Rossmann-like Domain"/>
    <property type="match status" value="1"/>
</dbReference>
<dbReference type="GO" id="GO:0016616">
    <property type="term" value="F:oxidoreductase activity, acting on the CH-OH group of donors, NAD or NADP as acceptor"/>
    <property type="evidence" value="ECO:0007669"/>
    <property type="project" value="UniProtKB-ARBA"/>
</dbReference>